<dbReference type="CDD" id="cd00067">
    <property type="entry name" value="GAL4"/>
    <property type="match status" value="1"/>
</dbReference>
<keyword evidence="5" id="KW-1185">Reference proteome</keyword>
<dbReference type="Proteomes" id="UP000249619">
    <property type="component" value="Unassembled WGS sequence"/>
</dbReference>
<dbReference type="Pfam" id="PF00172">
    <property type="entry name" value="Zn_clus"/>
    <property type="match status" value="1"/>
</dbReference>
<dbReference type="PROSITE" id="PS00463">
    <property type="entry name" value="ZN2_CY6_FUNGAL_1"/>
    <property type="match status" value="1"/>
</dbReference>
<comment type="caution">
    <text evidence="4">The sequence shown here is derived from an EMBL/GenBank/DDBJ whole genome shotgun (WGS) entry which is preliminary data.</text>
</comment>
<dbReference type="PANTHER" id="PTHR38791:SF1">
    <property type="entry name" value="TRANSCRIPTION FACTOR, PUTATIVE-RELATED"/>
    <property type="match status" value="1"/>
</dbReference>
<feature type="domain" description="Zn(2)-C6 fungal-type" evidence="3">
    <location>
        <begin position="10"/>
        <end position="39"/>
    </location>
</feature>
<reference evidence="5" key="1">
    <citation type="submission" date="2018-05" db="EMBL/GenBank/DDBJ databases">
        <title>Draft genome sequence of Stemphylium lycopersici strain CIDEFI 213.</title>
        <authorList>
            <person name="Medina R."/>
            <person name="Franco M.E.E."/>
            <person name="Lucentini C.G."/>
            <person name="Saparrat M.C.N."/>
            <person name="Balatti P.A."/>
        </authorList>
    </citation>
    <scope>NUCLEOTIDE SEQUENCE [LARGE SCALE GENOMIC DNA]</scope>
    <source>
        <strain evidence="5">CIDEFI 213</strain>
    </source>
</reference>
<dbReference type="GO" id="GO:0000981">
    <property type="term" value="F:DNA-binding transcription factor activity, RNA polymerase II-specific"/>
    <property type="evidence" value="ECO:0007669"/>
    <property type="project" value="InterPro"/>
</dbReference>
<dbReference type="InterPro" id="IPR053175">
    <property type="entry name" value="DHMBA_Reg_Transcription_Factor"/>
</dbReference>
<evidence type="ECO:0000259" key="3">
    <source>
        <dbReference type="PROSITE" id="PS50048"/>
    </source>
</evidence>
<dbReference type="InterPro" id="IPR036864">
    <property type="entry name" value="Zn2-C6_fun-type_DNA-bd_sf"/>
</dbReference>
<dbReference type="OrthoDB" id="4220372at2759"/>
<proteinExistence type="predicted"/>
<dbReference type="PANTHER" id="PTHR38791">
    <property type="entry name" value="ZN(II)2CYS6 TRANSCRIPTION FACTOR (EUROFUNG)-RELATED-RELATED"/>
    <property type="match status" value="1"/>
</dbReference>
<sequence>MVYRGKPSTACAECRKLRSRCDKKLPACGQCIKAGRGCSGYRNAVDLMFLDESKRVASQHRGRAPSSQNASSNREGIKEMTEQAVSQKLSDTQLQLPGFVMGQPLADLGVNFFMTNFIVDDPAMSLIHYLSEFYVRIGFSGPALPQMCTAVGLVGLANKSRRKDMFNVATKNYAAAIKDINSALLCRQRAAQDSILAAIFLAAMFEALIIPRNEGMDNCCTHLAGAVSVAHLILKQEKHTSVTIQQCTTIVKTVIMNCWVQEVPLPPHFFEFKKLVEKKAARVSVHDLFLDIVMELLQFKKDIQSAVRKDPMVVIQRALAIDVALEDFTRALDHRVPFNTLQLPTVEDNQLAYRGYYHLYPQHLQAHLWNNVILRECQDIPSSPSMSAQQVSSKAIIISQTTEMIASVPQLAGYLKELEMSTPPIIHTTTTLEWDGSAMNRSKRHCATASVSVPEHNPHSLYHILYQLYIYGSEPCLTPSMRDWIQDRISWMENKADPLDLAGLQDTVRRQLWVVSPSNKDEHYDDFRNELRSPVSPEFEGVNVKADPATAGFRLGGNNFLHREAVSAALMTDEGLSWVEPIPVSRSQVRYMWDVGCGMWDEFVKAK</sequence>
<organism evidence="4 5">
    <name type="scientific">Stemphylium lycopersici</name>
    <name type="common">Tomato gray leaf spot disease fungus</name>
    <name type="synonym">Thyrospora lycopersici</name>
    <dbReference type="NCBI Taxonomy" id="183478"/>
    <lineage>
        <taxon>Eukaryota</taxon>
        <taxon>Fungi</taxon>
        <taxon>Dikarya</taxon>
        <taxon>Ascomycota</taxon>
        <taxon>Pezizomycotina</taxon>
        <taxon>Dothideomycetes</taxon>
        <taxon>Pleosporomycetidae</taxon>
        <taxon>Pleosporales</taxon>
        <taxon>Pleosporineae</taxon>
        <taxon>Pleosporaceae</taxon>
        <taxon>Stemphylium</taxon>
    </lineage>
</organism>
<dbReference type="EMBL" id="QGDH01000084">
    <property type="protein sequence ID" value="RAR08667.1"/>
    <property type="molecule type" value="Genomic_DNA"/>
</dbReference>
<feature type="compositionally biased region" description="Polar residues" evidence="2">
    <location>
        <begin position="65"/>
        <end position="74"/>
    </location>
</feature>
<dbReference type="SUPFAM" id="SSF57701">
    <property type="entry name" value="Zn2/Cys6 DNA-binding domain"/>
    <property type="match status" value="1"/>
</dbReference>
<dbReference type="PROSITE" id="PS50048">
    <property type="entry name" value="ZN2_CY6_FUNGAL_2"/>
    <property type="match status" value="1"/>
</dbReference>
<dbReference type="InterPro" id="IPR001138">
    <property type="entry name" value="Zn2Cys6_DnaBD"/>
</dbReference>
<keyword evidence="1" id="KW-0539">Nucleus</keyword>
<evidence type="ECO:0000313" key="4">
    <source>
        <dbReference type="EMBL" id="RAR08667.1"/>
    </source>
</evidence>
<dbReference type="AlphaFoldDB" id="A0A364N0C5"/>
<dbReference type="GO" id="GO:0008270">
    <property type="term" value="F:zinc ion binding"/>
    <property type="evidence" value="ECO:0007669"/>
    <property type="project" value="InterPro"/>
</dbReference>
<dbReference type="SMART" id="SM00066">
    <property type="entry name" value="GAL4"/>
    <property type="match status" value="1"/>
</dbReference>
<gene>
    <name evidence="4" type="ORF">DDE83_005871</name>
</gene>
<protein>
    <submittedName>
        <fullName evidence="4">C6 zinc finger-domain protein</fullName>
    </submittedName>
</protein>
<evidence type="ECO:0000313" key="5">
    <source>
        <dbReference type="Proteomes" id="UP000249619"/>
    </source>
</evidence>
<name>A0A364N0C5_STELY</name>
<evidence type="ECO:0000256" key="2">
    <source>
        <dbReference type="SAM" id="MobiDB-lite"/>
    </source>
</evidence>
<dbReference type="Gene3D" id="4.10.240.10">
    <property type="entry name" value="Zn(2)-C6 fungal-type DNA-binding domain"/>
    <property type="match status" value="1"/>
</dbReference>
<dbReference type="STRING" id="183478.A0A364N0C5"/>
<feature type="region of interest" description="Disordered" evidence="2">
    <location>
        <begin position="57"/>
        <end position="79"/>
    </location>
</feature>
<evidence type="ECO:0000256" key="1">
    <source>
        <dbReference type="ARBA" id="ARBA00023242"/>
    </source>
</evidence>
<accession>A0A364N0C5</accession>